<keyword evidence="1" id="KW-1133">Transmembrane helix</keyword>
<feature type="transmembrane region" description="Helical" evidence="1">
    <location>
        <begin position="40"/>
        <end position="58"/>
    </location>
</feature>
<dbReference type="EMBL" id="AZBU02000002">
    <property type="protein sequence ID" value="TKR92298.1"/>
    <property type="molecule type" value="Genomic_DNA"/>
</dbReference>
<reference evidence="2" key="3">
    <citation type="journal article" date="2019" name="G3 (Bethesda)">
        <title>Hybrid Assembly of the Genome of the Entomopathogenic Nematode Steinernema carpocapsae Identifies the X-Chromosome.</title>
        <authorList>
            <person name="Serra L."/>
            <person name="Macchietto M."/>
            <person name="Macias-Munoz A."/>
            <person name="McGill C.J."/>
            <person name="Rodriguez I.M."/>
            <person name="Rodriguez B."/>
            <person name="Murad R."/>
            <person name="Mortazavi A."/>
        </authorList>
    </citation>
    <scope>NUCLEOTIDE SEQUENCE</scope>
    <source>
        <strain evidence="2">ALL</strain>
    </source>
</reference>
<comment type="caution">
    <text evidence="2">The sequence shown here is derived from an EMBL/GenBank/DDBJ whole genome shotgun (WGS) entry which is preliminary data.</text>
</comment>
<accession>A0A4U5P7T3</accession>
<evidence type="ECO:0000256" key="1">
    <source>
        <dbReference type="SAM" id="Phobius"/>
    </source>
</evidence>
<feature type="transmembrane region" description="Helical" evidence="1">
    <location>
        <begin position="123"/>
        <end position="143"/>
    </location>
</feature>
<name>A0A4U5P7T3_STECR</name>
<evidence type="ECO:0000313" key="2">
    <source>
        <dbReference type="EMBL" id="TKR92298.1"/>
    </source>
</evidence>
<keyword evidence="1" id="KW-0472">Membrane</keyword>
<organism evidence="2">
    <name type="scientific">Steinernema carpocapsae</name>
    <name type="common">Entomopathogenic nematode</name>
    <dbReference type="NCBI Taxonomy" id="34508"/>
    <lineage>
        <taxon>Eukaryota</taxon>
        <taxon>Metazoa</taxon>
        <taxon>Ecdysozoa</taxon>
        <taxon>Nematoda</taxon>
        <taxon>Chromadorea</taxon>
        <taxon>Rhabditida</taxon>
        <taxon>Tylenchina</taxon>
        <taxon>Panagrolaimomorpha</taxon>
        <taxon>Strongyloidoidea</taxon>
        <taxon>Steinernematidae</taxon>
        <taxon>Steinernema</taxon>
    </lineage>
</organism>
<keyword evidence="1" id="KW-0812">Transmembrane</keyword>
<reference evidence="2" key="2">
    <citation type="journal article" date="2015" name="Genome Biol.">
        <title>Comparative genomics of Steinernema reveals deeply conserved gene regulatory networks.</title>
        <authorList>
            <person name="Dillman A.R."/>
            <person name="Macchietto M."/>
            <person name="Porter C.F."/>
            <person name="Rogers A."/>
            <person name="Williams B."/>
            <person name="Antoshechkin I."/>
            <person name="Lee M.M."/>
            <person name="Goodwin Z."/>
            <person name="Lu X."/>
            <person name="Lewis E.E."/>
            <person name="Goodrich-Blair H."/>
            <person name="Stock S.P."/>
            <person name="Adams B.J."/>
            <person name="Sternberg P.W."/>
            <person name="Mortazavi A."/>
        </authorList>
    </citation>
    <scope>NUCLEOTIDE SEQUENCE [LARGE SCALE GENOMIC DNA]</scope>
    <source>
        <strain evidence="2">ALL</strain>
    </source>
</reference>
<gene>
    <name evidence="2" type="ORF">L596_006979</name>
</gene>
<reference evidence="2" key="1">
    <citation type="submission" date="2013-11" db="EMBL/GenBank/DDBJ databases">
        <authorList>
            <person name="Sternberg P."/>
            <person name="Dillman A."/>
            <person name="Macchietto M."/>
        </authorList>
    </citation>
    <scope>NUCLEOTIDE SEQUENCE</scope>
    <source>
        <strain evidence="2">ALL</strain>
    </source>
</reference>
<sequence>MLRQVVLGEYLFSTVLAVITTGTLILTFKNFRYETAKNDAFFKVLLVAAFFFALSLLVDGVLWSEFCISDDPTRSNYLFIVTAFILYSSFSLYDACSIIVLIHRNCSLHFPVKDLRWALKIAFMLLFLLILAGVNAMIVLMLFTEGDQIPTVFWLLRHQLHQPQIGERQLPRVDLPDRQGLHLFALHHIWSRLPRFRLRQKTQA</sequence>
<protein>
    <submittedName>
        <fullName evidence="2">Uncharacterized protein</fullName>
    </submittedName>
</protein>
<dbReference type="AlphaFoldDB" id="A0A4U5P7T3"/>
<feature type="transmembrane region" description="Helical" evidence="1">
    <location>
        <begin position="78"/>
        <end position="102"/>
    </location>
</feature>
<feature type="transmembrane region" description="Helical" evidence="1">
    <location>
        <begin position="6"/>
        <end position="28"/>
    </location>
</feature>
<proteinExistence type="predicted"/>